<name>A0A7V3YGJ0_9BACT</name>
<dbReference type="PANTHER" id="PTHR36441:SF1">
    <property type="entry name" value="DUF503 DOMAIN-CONTAINING PROTEIN"/>
    <property type="match status" value="1"/>
</dbReference>
<dbReference type="PANTHER" id="PTHR36441">
    <property type="entry name" value="HYPOTHETICAL CYTOSOLIC PROTEIN"/>
    <property type="match status" value="1"/>
</dbReference>
<organism evidence="1">
    <name type="scientific">Candidatus Caldatribacterium californiense</name>
    <dbReference type="NCBI Taxonomy" id="1454726"/>
    <lineage>
        <taxon>Bacteria</taxon>
        <taxon>Pseudomonadati</taxon>
        <taxon>Atribacterota</taxon>
        <taxon>Atribacteria</taxon>
        <taxon>Atribacterales</taxon>
        <taxon>Candidatus Caldatribacteriaceae</taxon>
        <taxon>Candidatus Caldatribacterium</taxon>
    </lineage>
</organism>
<comment type="caution">
    <text evidence="1">The sequence shown here is derived from an EMBL/GenBank/DDBJ whole genome shotgun (WGS) entry which is preliminary data.</text>
</comment>
<dbReference type="InterPro" id="IPR007546">
    <property type="entry name" value="DUF503"/>
</dbReference>
<dbReference type="InterPro" id="IPR036746">
    <property type="entry name" value="TT1725-like_sf"/>
</dbReference>
<dbReference type="EMBL" id="DTFV01000072">
    <property type="protein sequence ID" value="HGI30667.1"/>
    <property type="molecule type" value="Genomic_DNA"/>
</dbReference>
<reference evidence="1" key="1">
    <citation type="journal article" date="2020" name="mSystems">
        <title>Genome- and Community-Level Interaction Insights into Carbon Utilization and Element Cycling Functions of Hydrothermarchaeota in Hydrothermal Sediment.</title>
        <authorList>
            <person name="Zhou Z."/>
            <person name="Liu Y."/>
            <person name="Xu W."/>
            <person name="Pan J."/>
            <person name="Luo Z.H."/>
            <person name="Li M."/>
        </authorList>
    </citation>
    <scope>NUCLEOTIDE SEQUENCE [LARGE SCALE GENOMIC DNA]</scope>
    <source>
        <strain evidence="1">SpSt-747</strain>
    </source>
</reference>
<proteinExistence type="predicted"/>
<dbReference type="SUPFAM" id="SSF103007">
    <property type="entry name" value="Hypothetical protein TT1725"/>
    <property type="match status" value="1"/>
</dbReference>
<accession>A0A7V3YGJ0</accession>
<protein>
    <submittedName>
        <fullName evidence="1">DUF503 domain-containing protein</fullName>
    </submittedName>
</protein>
<dbReference type="Gene3D" id="3.30.70.1120">
    <property type="entry name" value="TT1725-like"/>
    <property type="match status" value="1"/>
</dbReference>
<gene>
    <name evidence="1" type="ORF">ENV30_05090</name>
</gene>
<sequence>MRVGVCRVELFINGSFSLKDRRRVVDSVKQRLRNRFNVSVAELSEDSQWQRGSLGISCVARDEQSVESLLHQVLEFIENDDRVEVTDWLFEIY</sequence>
<dbReference type="Pfam" id="PF04456">
    <property type="entry name" value="DUF503"/>
    <property type="match status" value="1"/>
</dbReference>
<dbReference type="AlphaFoldDB" id="A0A7V3YGJ0"/>
<evidence type="ECO:0000313" key="1">
    <source>
        <dbReference type="EMBL" id="HGI30667.1"/>
    </source>
</evidence>